<organism evidence="2 3">
    <name type="scientific">Paramecium octaurelia</name>
    <dbReference type="NCBI Taxonomy" id="43137"/>
    <lineage>
        <taxon>Eukaryota</taxon>
        <taxon>Sar</taxon>
        <taxon>Alveolata</taxon>
        <taxon>Ciliophora</taxon>
        <taxon>Intramacronucleata</taxon>
        <taxon>Oligohymenophorea</taxon>
        <taxon>Peniculida</taxon>
        <taxon>Parameciidae</taxon>
        <taxon>Paramecium</taxon>
    </lineage>
</organism>
<dbReference type="Proteomes" id="UP000683925">
    <property type="component" value="Unassembled WGS sequence"/>
</dbReference>
<gene>
    <name evidence="2" type="ORF">POCTA_138.1.T0450017</name>
</gene>
<name>A0A8S1UGT9_PAROT</name>
<sequence length="266" mass="29612">MGKSHLKIYTILLISNLCSIAIGQIFVKFQDQCACEQLLYENECKANPICNYSNDRCQTIECSLLPVKNCGYNKNCALVNNTCVDFKSCGSHNATTEEACDKLNHNCYFDDDDRICGNPQPFDLGTCSQDLFSICLIANEGLCVRKNGVCKEMTVCEEAAYNSLQCLAAFPACEMGDEICVSHLKCSQSEWLGCAIAKEKINGDRYQLCMRGISGCVNFDPSQQTKESCWKNSSSFYHWDGQECSRCNWASIIKSVLFVALLILGI</sequence>
<dbReference type="EMBL" id="CAJJDP010000045">
    <property type="protein sequence ID" value="CAD8164371.1"/>
    <property type="molecule type" value="Genomic_DNA"/>
</dbReference>
<feature type="signal peptide" evidence="1">
    <location>
        <begin position="1"/>
        <end position="23"/>
    </location>
</feature>
<evidence type="ECO:0000313" key="3">
    <source>
        <dbReference type="Proteomes" id="UP000683925"/>
    </source>
</evidence>
<reference evidence="2" key="1">
    <citation type="submission" date="2021-01" db="EMBL/GenBank/DDBJ databases">
        <authorList>
            <consortium name="Genoscope - CEA"/>
            <person name="William W."/>
        </authorList>
    </citation>
    <scope>NUCLEOTIDE SEQUENCE</scope>
</reference>
<keyword evidence="3" id="KW-1185">Reference proteome</keyword>
<dbReference type="AlphaFoldDB" id="A0A8S1UGT9"/>
<feature type="chain" id="PRO_5035718230" evidence="1">
    <location>
        <begin position="24"/>
        <end position="266"/>
    </location>
</feature>
<evidence type="ECO:0000313" key="2">
    <source>
        <dbReference type="EMBL" id="CAD8164371.1"/>
    </source>
</evidence>
<evidence type="ECO:0000256" key="1">
    <source>
        <dbReference type="SAM" id="SignalP"/>
    </source>
</evidence>
<accession>A0A8S1UGT9</accession>
<dbReference type="OMA" id="LDCRIAK"/>
<comment type="caution">
    <text evidence="2">The sequence shown here is derived from an EMBL/GenBank/DDBJ whole genome shotgun (WGS) entry which is preliminary data.</text>
</comment>
<dbReference type="OrthoDB" id="295512at2759"/>
<proteinExistence type="predicted"/>
<protein>
    <submittedName>
        <fullName evidence="2">Uncharacterized protein</fullName>
    </submittedName>
</protein>
<keyword evidence="1" id="KW-0732">Signal</keyword>